<feature type="transmembrane region" description="Helical" evidence="6">
    <location>
        <begin position="6"/>
        <end position="30"/>
    </location>
</feature>
<keyword evidence="2" id="KW-1003">Cell membrane</keyword>
<dbReference type="Proteomes" id="UP001595823">
    <property type="component" value="Unassembled WGS sequence"/>
</dbReference>
<dbReference type="PANTHER" id="PTHR30086:SF20">
    <property type="entry name" value="ARGININE EXPORTER PROTEIN ARGO-RELATED"/>
    <property type="match status" value="1"/>
</dbReference>
<protein>
    <submittedName>
        <fullName evidence="7">LysE family translocator</fullName>
    </submittedName>
</protein>
<comment type="subcellular location">
    <subcellularLocation>
        <location evidence="1">Cell membrane</location>
        <topology evidence="1">Multi-pass membrane protein</topology>
    </subcellularLocation>
</comment>
<reference evidence="8" key="1">
    <citation type="journal article" date="2019" name="Int. J. Syst. Evol. Microbiol.">
        <title>The Global Catalogue of Microorganisms (GCM) 10K type strain sequencing project: providing services to taxonomists for standard genome sequencing and annotation.</title>
        <authorList>
            <consortium name="The Broad Institute Genomics Platform"/>
            <consortium name="The Broad Institute Genome Sequencing Center for Infectious Disease"/>
            <person name="Wu L."/>
            <person name="Ma J."/>
        </authorList>
    </citation>
    <scope>NUCLEOTIDE SEQUENCE [LARGE SCALE GENOMIC DNA]</scope>
    <source>
        <strain evidence="8">IBRC-M 10908</strain>
    </source>
</reference>
<keyword evidence="5 6" id="KW-0472">Membrane</keyword>
<evidence type="ECO:0000313" key="8">
    <source>
        <dbReference type="Proteomes" id="UP001595823"/>
    </source>
</evidence>
<keyword evidence="8" id="KW-1185">Reference proteome</keyword>
<evidence type="ECO:0000256" key="4">
    <source>
        <dbReference type="ARBA" id="ARBA00022989"/>
    </source>
</evidence>
<evidence type="ECO:0000256" key="2">
    <source>
        <dbReference type="ARBA" id="ARBA00022475"/>
    </source>
</evidence>
<dbReference type="RefSeq" id="WP_380621371.1">
    <property type="nucleotide sequence ID" value="NZ_JBHSDK010000015.1"/>
</dbReference>
<proteinExistence type="predicted"/>
<sequence length="212" mass="21403">MPVQAAAAFALVVLPMVVTPGASFTLMATHVLRSEAGATRRVVAGTALGILTHALLAALGLSALVMQSAQAYRAVQVAGAVYLAALGIAMIVRKGAPKSPGAGGTEAPGGEAEPKRIRVAVAFLASLLNPKAAAVYLTLVPQVLGPGELTVPGVLALALVHAVMMAAWLATGATILRAVGRSRFSFPRKAVDRVGGAVLVGLGVRTFVRAQA</sequence>
<evidence type="ECO:0000256" key="3">
    <source>
        <dbReference type="ARBA" id="ARBA00022692"/>
    </source>
</evidence>
<evidence type="ECO:0000313" key="7">
    <source>
        <dbReference type="EMBL" id="MFC4335981.1"/>
    </source>
</evidence>
<organism evidence="7 8">
    <name type="scientific">Salininema proteolyticum</name>
    <dbReference type="NCBI Taxonomy" id="1607685"/>
    <lineage>
        <taxon>Bacteria</taxon>
        <taxon>Bacillati</taxon>
        <taxon>Actinomycetota</taxon>
        <taxon>Actinomycetes</taxon>
        <taxon>Glycomycetales</taxon>
        <taxon>Glycomycetaceae</taxon>
        <taxon>Salininema</taxon>
    </lineage>
</organism>
<dbReference type="InterPro" id="IPR001123">
    <property type="entry name" value="LeuE-type"/>
</dbReference>
<keyword evidence="4 6" id="KW-1133">Transmembrane helix</keyword>
<evidence type="ECO:0000256" key="1">
    <source>
        <dbReference type="ARBA" id="ARBA00004651"/>
    </source>
</evidence>
<name>A0ABV8U031_9ACTN</name>
<comment type="caution">
    <text evidence="7">The sequence shown here is derived from an EMBL/GenBank/DDBJ whole genome shotgun (WGS) entry which is preliminary data.</text>
</comment>
<dbReference type="EMBL" id="JBHSDK010000015">
    <property type="protein sequence ID" value="MFC4335981.1"/>
    <property type="molecule type" value="Genomic_DNA"/>
</dbReference>
<feature type="transmembrane region" description="Helical" evidence="6">
    <location>
        <begin position="151"/>
        <end position="179"/>
    </location>
</feature>
<feature type="transmembrane region" description="Helical" evidence="6">
    <location>
        <begin position="42"/>
        <end position="65"/>
    </location>
</feature>
<dbReference type="PANTHER" id="PTHR30086">
    <property type="entry name" value="ARGININE EXPORTER PROTEIN ARGO"/>
    <property type="match status" value="1"/>
</dbReference>
<feature type="transmembrane region" description="Helical" evidence="6">
    <location>
        <begin position="71"/>
        <end position="92"/>
    </location>
</feature>
<evidence type="ECO:0000256" key="6">
    <source>
        <dbReference type="SAM" id="Phobius"/>
    </source>
</evidence>
<dbReference type="Pfam" id="PF01810">
    <property type="entry name" value="LysE"/>
    <property type="match status" value="1"/>
</dbReference>
<keyword evidence="3 6" id="KW-0812">Transmembrane</keyword>
<accession>A0ABV8U031</accession>
<evidence type="ECO:0000256" key="5">
    <source>
        <dbReference type="ARBA" id="ARBA00023136"/>
    </source>
</evidence>
<gene>
    <name evidence="7" type="ORF">ACFPET_12275</name>
</gene>